<evidence type="ECO:0000313" key="3">
    <source>
        <dbReference type="EMBL" id="SOD63227.1"/>
    </source>
</evidence>
<dbReference type="AlphaFoldDB" id="A0A286DX24"/>
<keyword evidence="2" id="KW-0812">Transmembrane</keyword>
<evidence type="ECO:0000256" key="1">
    <source>
        <dbReference type="SAM" id="MobiDB-lite"/>
    </source>
</evidence>
<dbReference type="Pfam" id="PF19136">
    <property type="entry name" value="DUF5819"/>
    <property type="match status" value="1"/>
</dbReference>
<gene>
    <name evidence="3" type="ORF">SAMN06297387_109170</name>
</gene>
<reference evidence="3 4" key="1">
    <citation type="submission" date="2017-09" db="EMBL/GenBank/DDBJ databases">
        <authorList>
            <person name="Ehlers B."/>
            <person name="Leendertz F.H."/>
        </authorList>
    </citation>
    <scope>NUCLEOTIDE SEQUENCE [LARGE SCALE GENOMIC DNA]</scope>
    <source>
        <strain evidence="3 4">CGMCC 4.7095</strain>
    </source>
</reference>
<feature type="region of interest" description="Disordered" evidence="1">
    <location>
        <begin position="1"/>
        <end position="51"/>
    </location>
</feature>
<keyword evidence="2" id="KW-1133">Transmembrane helix</keyword>
<dbReference type="InterPro" id="IPR043857">
    <property type="entry name" value="DUF5819"/>
</dbReference>
<feature type="transmembrane region" description="Helical" evidence="2">
    <location>
        <begin position="69"/>
        <end position="93"/>
    </location>
</feature>
<proteinExistence type="predicted"/>
<sequence length="313" mass="34116">MGERTEMMSSDSAAGARGEPGEERASTVTPSDDGARDDRARGGGPLAGGVDDDSLESVRLGALSLPARAVVAVAIGALAVYACWHLAMIFLFVAPSNTVREEHWGTVRAYMYPEFEQNWKLFAPNPLQRNTAVHARAEIREGAGQSPSTTEWIDLTAWEIDQIRHNPLPSHSNQNMLRRGWDFYEKSHNDDGEPVGMRGEVSASYLHRIALERLGDRLDLTTVERIQLRVVNTRVPAPNWRSEDFDTEPTAEELGWWTVTTEDLPADVRTSGDAAGRGAEAEGETEDADGGTEADGDTAADANDDTDGNEARP</sequence>
<evidence type="ECO:0000313" key="4">
    <source>
        <dbReference type="Proteomes" id="UP000219072"/>
    </source>
</evidence>
<feature type="region of interest" description="Disordered" evidence="1">
    <location>
        <begin position="262"/>
        <end position="313"/>
    </location>
</feature>
<keyword evidence="2" id="KW-0472">Membrane</keyword>
<protein>
    <submittedName>
        <fullName evidence="3">Uncharacterized protein</fullName>
    </submittedName>
</protein>
<organism evidence="3 4">
    <name type="scientific">Streptomyces zhaozhouensis</name>
    <dbReference type="NCBI Taxonomy" id="1300267"/>
    <lineage>
        <taxon>Bacteria</taxon>
        <taxon>Bacillati</taxon>
        <taxon>Actinomycetota</taxon>
        <taxon>Actinomycetes</taxon>
        <taxon>Kitasatosporales</taxon>
        <taxon>Streptomycetaceae</taxon>
        <taxon>Streptomyces</taxon>
    </lineage>
</organism>
<evidence type="ECO:0000256" key="2">
    <source>
        <dbReference type="SAM" id="Phobius"/>
    </source>
</evidence>
<feature type="compositionally biased region" description="Acidic residues" evidence="1">
    <location>
        <begin position="281"/>
        <end position="313"/>
    </location>
</feature>
<dbReference type="Proteomes" id="UP000219072">
    <property type="component" value="Unassembled WGS sequence"/>
</dbReference>
<name>A0A286DX24_9ACTN</name>
<dbReference type="EMBL" id="OCNE01000009">
    <property type="protein sequence ID" value="SOD63227.1"/>
    <property type="molecule type" value="Genomic_DNA"/>
</dbReference>
<keyword evidence="4" id="KW-1185">Reference proteome</keyword>
<accession>A0A286DX24</accession>